<comment type="caution">
    <text evidence="2">The sequence shown here is derived from an EMBL/GenBank/DDBJ whole genome shotgun (WGS) entry which is preliminary data.</text>
</comment>
<name>A0A9D2S0J3_9FIRM</name>
<dbReference type="AlphaFoldDB" id="A0A9D2S0J3"/>
<sequence length="146" mass="17067">MIHWLRQEDGEGEFDSKFFHNEDGNRLFVYANNNSRDFIECAEQCVDSFNHLPEATIYEICEKLMACAEESEGLNEDFEVPPLDNPRDILNYCWFVALYADMENKDDTIAYAVEGEGEWGENIGFYIDHDDVVYVGADYLEYMKNR</sequence>
<reference evidence="2" key="1">
    <citation type="journal article" date="2021" name="PeerJ">
        <title>Extensive microbial diversity within the chicken gut microbiome revealed by metagenomics and culture.</title>
        <authorList>
            <person name="Gilroy R."/>
            <person name="Ravi A."/>
            <person name="Getino M."/>
            <person name="Pursley I."/>
            <person name="Horton D.L."/>
            <person name="Alikhan N.F."/>
            <person name="Baker D."/>
            <person name="Gharbi K."/>
            <person name="Hall N."/>
            <person name="Watson M."/>
            <person name="Adriaenssens E.M."/>
            <person name="Foster-Nyarko E."/>
            <person name="Jarju S."/>
            <person name="Secka A."/>
            <person name="Antonio M."/>
            <person name="Oren A."/>
            <person name="Chaudhuri R.R."/>
            <person name="La Ragione R."/>
            <person name="Hildebrand F."/>
            <person name="Pallen M.J."/>
        </authorList>
    </citation>
    <scope>NUCLEOTIDE SEQUENCE</scope>
    <source>
        <strain evidence="2">ChiBcec8-14828</strain>
    </source>
</reference>
<protein>
    <recommendedName>
        <fullName evidence="1">DUF6985 domain-containing protein</fullName>
    </recommendedName>
</protein>
<dbReference type="Proteomes" id="UP000824209">
    <property type="component" value="Unassembled WGS sequence"/>
</dbReference>
<evidence type="ECO:0000313" key="2">
    <source>
        <dbReference type="EMBL" id="HJB39527.1"/>
    </source>
</evidence>
<reference evidence="2" key="2">
    <citation type="submission" date="2021-04" db="EMBL/GenBank/DDBJ databases">
        <authorList>
            <person name="Gilroy R."/>
        </authorList>
    </citation>
    <scope>NUCLEOTIDE SEQUENCE</scope>
    <source>
        <strain evidence="2">ChiBcec8-14828</strain>
    </source>
</reference>
<accession>A0A9D2S0J3</accession>
<dbReference type="InterPro" id="IPR054254">
    <property type="entry name" value="DUF6985"/>
</dbReference>
<proteinExistence type="predicted"/>
<gene>
    <name evidence="2" type="ORF">H9943_03935</name>
</gene>
<organism evidence="2 3">
    <name type="scientific">Candidatus Ruthenibacterium avium</name>
    <dbReference type="NCBI Taxonomy" id="2838751"/>
    <lineage>
        <taxon>Bacteria</taxon>
        <taxon>Bacillati</taxon>
        <taxon>Bacillota</taxon>
        <taxon>Clostridia</taxon>
        <taxon>Eubacteriales</taxon>
        <taxon>Oscillospiraceae</taxon>
        <taxon>Ruthenibacterium</taxon>
    </lineage>
</organism>
<evidence type="ECO:0000259" key="1">
    <source>
        <dbReference type="Pfam" id="PF22481"/>
    </source>
</evidence>
<dbReference type="EMBL" id="DWYA01000038">
    <property type="protein sequence ID" value="HJB39527.1"/>
    <property type="molecule type" value="Genomic_DNA"/>
</dbReference>
<evidence type="ECO:0000313" key="3">
    <source>
        <dbReference type="Proteomes" id="UP000824209"/>
    </source>
</evidence>
<dbReference type="Pfam" id="PF22481">
    <property type="entry name" value="DUF6985"/>
    <property type="match status" value="1"/>
</dbReference>
<feature type="domain" description="DUF6985" evidence="1">
    <location>
        <begin position="12"/>
        <end position="137"/>
    </location>
</feature>